<sequence>MWLKASCMLEFHTSVPTPFILMLRPRSGEQQWISREDYVLSPSVPAVEFTDSFGNLCQRLVAPIGDFSLRTLVYVETADYSDIDPGAPFIEVPHLPGDTLPFLLPSRYCDSDRFTDMAAMIAKGYAPGYDQCAEIVDYIRRTIEYTPGHGQETISASEVNQQGYGVCRDMAHLGIACCRALCIPARMVVGYLEGLYPMDLHAWFEAYVGNRWYTFDPTQTDLKGGRVAIAFGRDATDVAIYTQFGAPVELLSMDVQVEQVSKPND</sequence>
<dbReference type="SUPFAM" id="SSF54001">
    <property type="entry name" value="Cysteine proteinases"/>
    <property type="match status" value="1"/>
</dbReference>
<dbReference type="InterPro" id="IPR002931">
    <property type="entry name" value="Transglutaminase-like"/>
</dbReference>
<dbReference type="InterPro" id="IPR038765">
    <property type="entry name" value="Papain-like_cys_pep_sf"/>
</dbReference>
<evidence type="ECO:0000259" key="1">
    <source>
        <dbReference type="SMART" id="SM00460"/>
    </source>
</evidence>
<keyword evidence="2" id="KW-0645">Protease</keyword>
<keyword evidence="2" id="KW-0378">Hydrolase</keyword>
<proteinExistence type="predicted"/>
<dbReference type="RefSeq" id="WP_112139855.1">
    <property type="nucleotide sequence ID" value="NZ_CP016181.1"/>
</dbReference>
<dbReference type="GO" id="GO:0008233">
    <property type="term" value="F:peptidase activity"/>
    <property type="evidence" value="ECO:0007669"/>
    <property type="project" value="UniProtKB-KW"/>
</dbReference>
<evidence type="ECO:0000313" key="3">
    <source>
        <dbReference type="Proteomes" id="UP000249898"/>
    </source>
</evidence>
<feature type="domain" description="Transglutaminase-like" evidence="1">
    <location>
        <begin position="159"/>
        <end position="219"/>
    </location>
</feature>
<reference evidence="2 3" key="1">
    <citation type="submission" date="2016-06" db="EMBL/GenBank/DDBJ databases">
        <title>The sequenced genome of the ice-adhering bacterium Marinomonas primoryensis, from Antarctica.</title>
        <authorList>
            <person name="Graham L."/>
            <person name="Vance T.D.R."/>
            <person name="Davies P.L."/>
        </authorList>
    </citation>
    <scope>NUCLEOTIDE SEQUENCE [LARGE SCALE GENOMIC DNA]</scope>
    <source>
        <strain evidence="2 3">AceL</strain>
    </source>
</reference>
<organism evidence="2 3">
    <name type="scientific">Marinomonas primoryensis</name>
    <dbReference type="NCBI Taxonomy" id="178399"/>
    <lineage>
        <taxon>Bacteria</taxon>
        <taxon>Pseudomonadati</taxon>
        <taxon>Pseudomonadota</taxon>
        <taxon>Gammaproteobacteria</taxon>
        <taxon>Oceanospirillales</taxon>
        <taxon>Oceanospirillaceae</taxon>
        <taxon>Marinomonas</taxon>
    </lineage>
</organism>
<dbReference type="Pfam" id="PF01841">
    <property type="entry name" value="Transglut_core"/>
    <property type="match status" value="1"/>
</dbReference>
<protein>
    <submittedName>
        <fullName evidence="2">Cysteine protease</fullName>
    </submittedName>
</protein>
<dbReference type="Gene3D" id="3.10.620.30">
    <property type="match status" value="1"/>
</dbReference>
<dbReference type="GO" id="GO:0006508">
    <property type="term" value="P:proteolysis"/>
    <property type="evidence" value="ECO:0007669"/>
    <property type="project" value="UniProtKB-KW"/>
</dbReference>
<dbReference type="PANTHER" id="PTHR33490">
    <property type="entry name" value="BLR5614 PROTEIN-RELATED"/>
    <property type="match status" value="1"/>
</dbReference>
<gene>
    <name evidence="2" type="ORF">A8139_16535</name>
</gene>
<evidence type="ECO:0000313" key="2">
    <source>
        <dbReference type="EMBL" id="AWY01382.1"/>
    </source>
</evidence>
<dbReference type="PANTHER" id="PTHR33490:SF12">
    <property type="entry name" value="BLL5557 PROTEIN"/>
    <property type="match status" value="1"/>
</dbReference>
<dbReference type="AlphaFoldDB" id="A0A2Z4PUV0"/>
<name>A0A2Z4PUV0_9GAMM</name>
<dbReference type="SMART" id="SM00460">
    <property type="entry name" value="TGc"/>
    <property type="match status" value="1"/>
</dbReference>
<accession>A0A2Z4PUV0</accession>
<dbReference type="Gene3D" id="2.60.40.2250">
    <property type="match status" value="1"/>
</dbReference>
<dbReference type="Proteomes" id="UP000249898">
    <property type="component" value="Chromosome"/>
</dbReference>
<dbReference type="OrthoDB" id="9804872at2"/>
<dbReference type="EMBL" id="CP016181">
    <property type="protein sequence ID" value="AWY01382.1"/>
    <property type="molecule type" value="Genomic_DNA"/>
</dbReference>